<evidence type="ECO:0000259" key="7">
    <source>
        <dbReference type="PROSITE" id="PS52004"/>
    </source>
</evidence>
<dbReference type="Pfam" id="PF00698">
    <property type="entry name" value="Acyl_transf_1"/>
    <property type="match status" value="1"/>
</dbReference>
<feature type="compositionally biased region" description="Basic residues" evidence="6">
    <location>
        <begin position="994"/>
        <end position="1017"/>
    </location>
</feature>
<dbReference type="Gene3D" id="3.40.47.10">
    <property type="match status" value="1"/>
</dbReference>
<evidence type="ECO:0000313" key="9">
    <source>
        <dbReference type="Proteomes" id="UP000005801"/>
    </source>
</evidence>
<dbReference type="GO" id="GO:0004312">
    <property type="term" value="F:fatty acid synthase activity"/>
    <property type="evidence" value="ECO:0007669"/>
    <property type="project" value="TreeGrafter"/>
</dbReference>
<feature type="compositionally biased region" description="Basic residues" evidence="6">
    <location>
        <begin position="803"/>
        <end position="816"/>
    </location>
</feature>
<dbReference type="InterPro" id="IPR016036">
    <property type="entry name" value="Malonyl_transacylase_ACP-bd"/>
</dbReference>
<dbReference type="STRING" id="391625.PPSIR1_03248"/>
<dbReference type="InterPro" id="IPR001227">
    <property type="entry name" value="Ac_transferase_dom_sf"/>
</dbReference>
<feature type="compositionally biased region" description="Basic and acidic residues" evidence="6">
    <location>
        <begin position="891"/>
        <end position="905"/>
    </location>
</feature>
<reference evidence="8 9" key="1">
    <citation type="submission" date="2007-06" db="EMBL/GenBank/DDBJ databases">
        <authorList>
            <person name="Shimkets L."/>
            <person name="Ferriera S."/>
            <person name="Johnson J."/>
            <person name="Kravitz S."/>
            <person name="Beeson K."/>
            <person name="Sutton G."/>
            <person name="Rogers Y.-H."/>
            <person name="Friedman R."/>
            <person name="Frazier M."/>
            <person name="Venter J.C."/>
        </authorList>
    </citation>
    <scope>NUCLEOTIDE SEQUENCE [LARGE SCALE GENOMIC DNA]</scope>
    <source>
        <strain evidence="8 9">SIR-1</strain>
    </source>
</reference>
<feature type="compositionally biased region" description="Basic and acidic residues" evidence="6">
    <location>
        <begin position="855"/>
        <end position="870"/>
    </location>
</feature>
<dbReference type="InterPro" id="IPR020841">
    <property type="entry name" value="PKS_Beta-ketoAc_synthase_dom"/>
</dbReference>
<dbReference type="SUPFAM" id="SSF55048">
    <property type="entry name" value="Probable ACP-binding domain of malonyl-CoA ACP transacylase"/>
    <property type="match status" value="1"/>
</dbReference>
<dbReference type="InterPro" id="IPR016035">
    <property type="entry name" value="Acyl_Trfase/lysoPLipase"/>
</dbReference>
<feature type="compositionally biased region" description="Basic and acidic residues" evidence="6">
    <location>
        <begin position="1183"/>
        <end position="1195"/>
    </location>
</feature>
<feature type="compositionally biased region" description="Basic and acidic residues" evidence="6">
    <location>
        <begin position="1143"/>
        <end position="1157"/>
    </location>
</feature>
<dbReference type="Pfam" id="PF00109">
    <property type="entry name" value="ketoacyl-synt"/>
    <property type="match status" value="1"/>
</dbReference>
<dbReference type="CDD" id="cd00833">
    <property type="entry name" value="PKS"/>
    <property type="match status" value="1"/>
</dbReference>
<dbReference type="SUPFAM" id="SSF52151">
    <property type="entry name" value="FabD/lysophospholipase-like"/>
    <property type="match status" value="1"/>
</dbReference>
<keyword evidence="3" id="KW-0808">Transferase</keyword>
<dbReference type="InterPro" id="IPR014030">
    <property type="entry name" value="Ketoacyl_synth_N"/>
</dbReference>
<feature type="compositionally biased region" description="Basic residues" evidence="6">
    <location>
        <begin position="831"/>
        <end position="840"/>
    </location>
</feature>
<protein>
    <submittedName>
        <fullName evidence="8">Putative type I polyketide synthase</fullName>
    </submittedName>
</protein>
<feature type="coiled-coil region" evidence="5">
    <location>
        <begin position="3"/>
        <end position="30"/>
    </location>
</feature>
<dbReference type="PROSITE" id="PS00606">
    <property type="entry name" value="KS3_1"/>
    <property type="match status" value="1"/>
</dbReference>
<name>A6GJX9_9BACT</name>
<dbReference type="PANTHER" id="PTHR43775:SF51">
    <property type="entry name" value="INACTIVE PHENOLPHTHIOCEROL SYNTHESIS POLYKETIDE SYNTHASE TYPE I PKS1-RELATED"/>
    <property type="match status" value="1"/>
</dbReference>
<dbReference type="PROSITE" id="PS52004">
    <property type="entry name" value="KS3_2"/>
    <property type="match status" value="1"/>
</dbReference>
<dbReference type="InterPro" id="IPR050091">
    <property type="entry name" value="PKS_NRPS_Biosynth_Enz"/>
</dbReference>
<comment type="function">
    <text evidence="4">Involved in production of the polyketide antibiotic thailandamide.</text>
</comment>
<feature type="compositionally biased region" description="Basic and acidic residues" evidence="6">
    <location>
        <begin position="1241"/>
        <end position="1250"/>
    </location>
</feature>
<dbReference type="SMART" id="SM00825">
    <property type="entry name" value="PKS_KS"/>
    <property type="match status" value="1"/>
</dbReference>
<keyword evidence="1" id="KW-0596">Phosphopantetheine</keyword>
<dbReference type="FunFam" id="3.40.47.10:FF:000019">
    <property type="entry name" value="Polyketide synthase type I"/>
    <property type="match status" value="1"/>
</dbReference>
<dbReference type="InterPro" id="IPR032821">
    <property type="entry name" value="PKS_assoc"/>
</dbReference>
<dbReference type="GO" id="GO:0006633">
    <property type="term" value="P:fatty acid biosynthetic process"/>
    <property type="evidence" value="ECO:0007669"/>
    <property type="project" value="InterPro"/>
</dbReference>
<dbReference type="Gene3D" id="3.40.366.10">
    <property type="entry name" value="Malonyl-Coenzyme A Acyl Carrier Protein, domain 2"/>
    <property type="match status" value="1"/>
</dbReference>
<dbReference type="InterPro" id="IPR016039">
    <property type="entry name" value="Thiolase-like"/>
</dbReference>
<evidence type="ECO:0000256" key="3">
    <source>
        <dbReference type="ARBA" id="ARBA00022679"/>
    </source>
</evidence>
<dbReference type="Pfam" id="PF16197">
    <property type="entry name" value="KAsynt_C_assoc"/>
    <property type="match status" value="1"/>
</dbReference>
<feature type="compositionally biased region" description="Basic residues" evidence="6">
    <location>
        <begin position="1074"/>
        <end position="1114"/>
    </location>
</feature>
<evidence type="ECO:0000313" key="8">
    <source>
        <dbReference type="EMBL" id="EDM73819.1"/>
    </source>
</evidence>
<evidence type="ECO:0000256" key="1">
    <source>
        <dbReference type="ARBA" id="ARBA00022450"/>
    </source>
</evidence>
<comment type="caution">
    <text evidence="8">The sequence shown here is derived from an EMBL/GenBank/DDBJ whole genome shotgun (WGS) entry which is preliminary data.</text>
</comment>
<sequence>MPKPDFREQFKRALAKIKQLKSELEVAQAQAAQAPALPAEASAAPVGGEPIAIVGMGCRFPGADSLEEFWSVLVEGQDRVVDIPDERVVHHWPAEVPRWAGLLDDVAGFDAEFFGISPREALKLDPQQRLALEVSWAALEHANLRPSALSGSNTGVFLGLCNVDYLDRVHATDFSGWEAYDLTGTISSTASGRIAYTLGLQGPTLTLDTACSSSLVAIHLAVNALRLGECDLALAGGSSVIASEGTQSGLYRTRALSADGRCKTFDASANGFVPGEGCGMLVLERLSDAQAKGHRVLAVVRGSAVNQDGRSTGLTAPNGLAQQSMLRAALRDAELEPDAISYIECHGTGTVLGDPIETDSLEAVFNDPKLRTKRPAERPDRGPLWLGAVKTNIGHLVAAAGVAGVIKTVLALEHDAIPPNLNLRHLNPRVRFEGSPLQPLRAQTPWAAEDPGQARYAGVSSFGMSGTNAHVIVGEAPETPETEAPEAKAPEAPLGLVPVLVSGRSRAALVAQAEQLRASLRARGELSPASQLRLAAALAHNRTHFEHRAALFADTPQALAEALERLVEGVDERGAPAASVVDFPEADSLPSRPKLAFLFTGQGSQRLGMGRELAATFPRFAAALDELCAALDPHLPRPLKSVLFAEPDTPEAALLDETGFTQPALFAVEVALFRLLESWGLRPAYLLGHSIGELAAAHVSGVFDLAAASALVAARARLMQALPKGGAMASVQASEAEVQAVLDDLLDSQGEAVIAIAGLNGPMSTVVAGDEAPVLATMAAFETRAARSAHASQTRFPLAAHGAHARRVPQRRRRPRGQGPAHPHRLEPQRRRGQGRRAPRPRLLGPPRPPRGPLPRRDPHPRDTRREHGPRARAPRGAQLHGRGLPRRFRGQRERTDDAAARDDAPASARGRAPGPRFGCGPLRGHPRGLGRLLWVVGAAERRPGPRAPAHLRLSARALLAQPHARARARARQRRRAPRARGHRHAERAEPVGGRRRGRPRGARRPARARRRRRRPRCAASRPARARALASARAGPGGRRRVELRRGLAPRRGSSRDHGRHHSRALRVDPRPRAPPRRGPGRGLRRARRVPRPRRPRRRRGSRAAGRAPRRPQPRRAAAVPPRPRRDPRPGAPRAARRRGPQRRLDPGPRPRPRRDAAVAADLWRRRGPAWASERAAPAAPPGHDRRAGPGREPRATGARRGGHRPSRAGGRPRRRGRRALAVARRRRDPPRPAPRGRPRAPADPHGRAV</sequence>
<dbReference type="GO" id="GO:0004315">
    <property type="term" value="F:3-oxoacyl-[acyl-carrier-protein] synthase activity"/>
    <property type="evidence" value="ECO:0007669"/>
    <property type="project" value="InterPro"/>
</dbReference>
<gene>
    <name evidence="8" type="ORF">PPSIR1_03248</name>
</gene>
<keyword evidence="9" id="KW-1185">Reference proteome</keyword>
<dbReference type="InterPro" id="IPR014043">
    <property type="entry name" value="Acyl_transferase_dom"/>
</dbReference>
<feature type="compositionally biased region" description="Basic residues" evidence="6">
    <location>
        <begin position="1201"/>
        <end position="1239"/>
    </location>
</feature>
<feature type="domain" description="Ketosynthase family 3 (KS3)" evidence="7">
    <location>
        <begin position="48"/>
        <end position="475"/>
    </location>
</feature>
<dbReference type="InterPro" id="IPR014031">
    <property type="entry name" value="Ketoacyl_synth_C"/>
</dbReference>
<dbReference type="SUPFAM" id="SSF53901">
    <property type="entry name" value="Thiolase-like"/>
    <property type="match status" value="1"/>
</dbReference>
<feature type="compositionally biased region" description="Low complexity" evidence="6">
    <location>
        <begin position="906"/>
        <end position="926"/>
    </location>
</feature>
<dbReference type="eggNOG" id="COG3321">
    <property type="taxonomic scope" value="Bacteria"/>
</dbReference>
<feature type="compositionally biased region" description="Basic residues" evidence="6">
    <location>
        <begin position="965"/>
        <end position="986"/>
    </location>
</feature>
<evidence type="ECO:0000256" key="2">
    <source>
        <dbReference type="ARBA" id="ARBA00022553"/>
    </source>
</evidence>
<feature type="region of interest" description="Disordered" evidence="6">
    <location>
        <begin position="963"/>
        <end position="1250"/>
    </location>
</feature>
<evidence type="ECO:0000256" key="5">
    <source>
        <dbReference type="SAM" id="Coils"/>
    </source>
</evidence>
<dbReference type="PANTHER" id="PTHR43775">
    <property type="entry name" value="FATTY ACID SYNTHASE"/>
    <property type="match status" value="1"/>
</dbReference>
<feature type="compositionally biased region" description="Low complexity" evidence="6">
    <location>
        <begin position="1018"/>
        <end position="1034"/>
    </location>
</feature>
<dbReference type="InterPro" id="IPR018201">
    <property type="entry name" value="Ketoacyl_synth_AS"/>
</dbReference>
<proteinExistence type="predicted"/>
<feature type="compositionally biased region" description="Low complexity" evidence="6">
    <location>
        <begin position="1169"/>
        <end position="1178"/>
    </location>
</feature>
<evidence type="ECO:0000256" key="6">
    <source>
        <dbReference type="SAM" id="MobiDB-lite"/>
    </source>
</evidence>
<dbReference type="EMBL" id="ABCS01000172">
    <property type="protein sequence ID" value="EDM73819.1"/>
    <property type="molecule type" value="Genomic_DNA"/>
</dbReference>
<dbReference type="Gene3D" id="3.30.70.250">
    <property type="entry name" value="Malonyl-CoA ACP transacylase, ACP-binding"/>
    <property type="match status" value="1"/>
</dbReference>
<evidence type="ECO:0000256" key="4">
    <source>
        <dbReference type="ARBA" id="ARBA00054155"/>
    </source>
</evidence>
<feature type="compositionally biased region" description="Pro residues" evidence="6">
    <location>
        <begin position="844"/>
        <end position="853"/>
    </location>
</feature>
<accession>A6GJX9</accession>
<keyword evidence="2" id="KW-0597">Phosphoprotein</keyword>
<keyword evidence="5" id="KW-0175">Coiled coil</keyword>
<dbReference type="Pfam" id="PF02801">
    <property type="entry name" value="Ketoacyl-synt_C"/>
    <property type="match status" value="1"/>
</dbReference>
<feature type="region of interest" description="Disordered" evidence="6">
    <location>
        <begin position="791"/>
        <end position="926"/>
    </location>
</feature>
<dbReference type="SMART" id="SM00827">
    <property type="entry name" value="PKS_AT"/>
    <property type="match status" value="1"/>
</dbReference>
<dbReference type="AlphaFoldDB" id="A6GJX9"/>
<dbReference type="Proteomes" id="UP000005801">
    <property type="component" value="Unassembled WGS sequence"/>
</dbReference>
<organism evidence="8 9">
    <name type="scientific">Plesiocystis pacifica SIR-1</name>
    <dbReference type="NCBI Taxonomy" id="391625"/>
    <lineage>
        <taxon>Bacteria</taxon>
        <taxon>Pseudomonadati</taxon>
        <taxon>Myxococcota</taxon>
        <taxon>Polyangia</taxon>
        <taxon>Nannocystales</taxon>
        <taxon>Nannocystaceae</taxon>
        <taxon>Plesiocystis</taxon>
    </lineage>
</organism>